<dbReference type="STRING" id="1016849.A0A0D1YRM8"/>
<dbReference type="Proteomes" id="UP000053599">
    <property type="component" value="Unassembled WGS sequence"/>
</dbReference>
<dbReference type="GO" id="GO:0045820">
    <property type="term" value="P:negative regulation of glycolytic process"/>
    <property type="evidence" value="ECO:0007669"/>
    <property type="project" value="TreeGrafter"/>
</dbReference>
<dbReference type="InterPro" id="IPR051695">
    <property type="entry name" value="Phosphoglycerate_Mutase"/>
</dbReference>
<reference evidence="3 4" key="1">
    <citation type="submission" date="2015-01" db="EMBL/GenBank/DDBJ databases">
        <title>The Genome Sequence of Exophiala sideris CBS121828.</title>
        <authorList>
            <consortium name="The Broad Institute Genomics Platform"/>
            <person name="Cuomo C."/>
            <person name="de Hoog S."/>
            <person name="Gorbushina A."/>
            <person name="Stielow B."/>
            <person name="Teixiera M."/>
            <person name="Abouelleil A."/>
            <person name="Chapman S.B."/>
            <person name="Priest M."/>
            <person name="Young S.K."/>
            <person name="Wortman J."/>
            <person name="Nusbaum C."/>
            <person name="Birren B."/>
        </authorList>
    </citation>
    <scope>NUCLEOTIDE SEQUENCE [LARGE SCALE GENOMIC DNA]</scope>
    <source>
        <strain evidence="3 4">CBS 121828</strain>
    </source>
</reference>
<dbReference type="HOGENOM" id="CLU_033323_0_0_1"/>
<evidence type="ECO:0000313" key="4">
    <source>
        <dbReference type="Proteomes" id="UP000053599"/>
    </source>
</evidence>
<feature type="binding site" evidence="2">
    <location>
        <position position="60"/>
    </location>
    <ligand>
        <name>substrate</name>
    </ligand>
</feature>
<dbReference type="PANTHER" id="PTHR46517:SF1">
    <property type="entry name" value="FRUCTOSE-2,6-BISPHOSPHATASE TIGAR"/>
    <property type="match status" value="1"/>
</dbReference>
<dbReference type="InterPro" id="IPR013078">
    <property type="entry name" value="His_Pase_superF_clade-1"/>
</dbReference>
<gene>
    <name evidence="3" type="ORF">PV11_06009</name>
</gene>
<dbReference type="OrthoDB" id="354304at2759"/>
<dbReference type="GO" id="GO:0043456">
    <property type="term" value="P:regulation of pentose-phosphate shunt"/>
    <property type="evidence" value="ECO:0007669"/>
    <property type="project" value="TreeGrafter"/>
</dbReference>
<evidence type="ECO:0008006" key="5">
    <source>
        <dbReference type="Google" id="ProtNLM"/>
    </source>
</evidence>
<dbReference type="Pfam" id="PF00300">
    <property type="entry name" value="His_Phos_1"/>
    <property type="match status" value="1"/>
</dbReference>
<feature type="binding site" evidence="2">
    <location>
        <begin position="7"/>
        <end position="14"/>
    </location>
    <ligand>
        <name>substrate</name>
    </ligand>
</feature>
<evidence type="ECO:0000313" key="3">
    <source>
        <dbReference type="EMBL" id="KIV84034.1"/>
    </source>
</evidence>
<organism evidence="3 4">
    <name type="scientific">Exophiala sideris</name>
    <dbReference type="NCBI Taxonomy" id="1016849"/>
    <lineage>
        <taxon>Eukaryota</taxon>
        <taxon>Fungi</taxon>
        <taxon>Dikarya</taxon>
        <taxon>Ascomycota</taxon>
        <taxon>Pezizomycotina</taxon>
        <taxon>Eurotiomycetes</taxon>
        <taxon>Chaetothyriomycetidae</taxon>
        <taxon>Chaetothyriales</taxon>
        <taxon>Herpotrichiellaceae</taxon>
        <taxon>Exophiala</taxon>
    </lineage>
</organism>
<dbReference type="InterPro" id="IPR001345">
    <property type="entry name" value="PG/BPGM_mutase_AS"/>
</dbReference>
<dbReference type="InterPro" id="IPR029033">
    <property type="entry name" value="His_PPase_superfam"/>
</dbReference>
<dbReference type="PROSITE" id="PS00175">
    <property type="entry name" value="PG_MUTASE"/>
    <property type="match status" value="1"/>
</dbReference>
<name>A0A0D1YRM8_9EURO</name>
<dbReference type="SMART" id="SM00855">
    <property type="entry name" value="PGAM"/>
    <property type="match status" value="1"/>
</dbReference>
<dbReference type="Gene3D" id="3.40.50.1240">
    <property type="entry name" value="Phosphoglycerate mutase-like"/>
    <property type="match status" value="1"/>
</dbReference>
<dbReference type="CDD" id="cd07067">
    <property type="entry name" value="HP_PGM_like"/>
    <property type="match status" value="1"/>
</dbReference>
<sequence>MHIFLIRHGETEHNVAGLLAGVSDSRLTNHGVQQTQRLGKYLVTHRNLRFTRIYASDLQRAYMTAEEIRVHQSAQWSATGAPEVVRLPVLREKDFGSFELVPWASQRAQNALDPRVPNPQDPSFVPQESSESMKLRADTFVADFILPLATSLWATEQEFANECVAVVSHGLFLAALWKSLLAQFNTGTVVLGPNIEVLSYGRPLEYLPSWNNTAFLELTIRRAASDAATDTAAEVQPAQTQHAYSMPFYDCSMTVHAINGRDHLLDLKRARGGIGSAAYDAKQKSLDGFFKRPKDDSASGAAG</sequence>
<evidence type="ECO:0000256" key="2">
    <source>
        <dbReference type="PIRSR" id="PIRSR613078-2"/>
    </source>
</evidence>
<proteinExistence type="predicted"/>
<dbReference type="EMBL" id="KN846952">
    <property type="protein sequence ID" value="KIV84034.1"/>
    <property type="molecule type" value="Genomic_DNA"/>
</dbReference>
<dbReference type="PANTHER" id="PTHR46517">
    <property type="entry name" value="FRUCTOSE-2,6-BISPHOSPHATASE TIGAR"/>
    <property type="match status" value="1"/>
</dbReference>
<dbReference type="GO" id="GO:0005829">
    <property type="term" value="C:cytosol"/>
    <property type="evidence" value="ECO:0007669"/>
    <property type="project" value="TreeGrafter"/>
</dbReference>
<protein>
    <recommendedName>
        <fullName evidence="5">Phosphoglycerate mutase</fullName>
    </recommendedName>
</protein>
<dbReference type="AlphaFoldDB" id="A0A0D1YRM8"/>
<keyword evidence="1" id="KW-0378">Hydrolase</keyword>
<dbReference type="GO" id="GO:0004331">
    <property type="term" value="F:fructose-2,6-bisphosphate 2-phosphatase activity"/>
    <property type="evidence" value="ECO:0007669"/>
    <property type="project" value="TreeGrafter"/>
</dbReference>
<dbReference type="SUPFAM" id="SSF53254">
    <property type="entry name" value="Phosphoglycerate mutase-like"/>
    <property type="match status" value="1"/>
</dbReference>
<evidence type="ECO:0000256" key="1">
    <source>
        <dbReference type="ARBA" id="ARBA00022801"/>
    </source>
</evidence>
<accession>A0A0D1YRM8</accession>